<reference evidence="2 3" key="1">
    <citation type="submission" date="2021-03" db="EMBL/GenBank/DDBJ databases">
        <title>Fibrella sp. HMF5405 genome sequencing and assembly.</title>
        <authorList>
            <person name="Kang H."/>
            <person name="Kim H."/>
            <person name="Bae S."/>
            <person name="Joh K."/>
        </authorList>
    </citation>
    <scope>NUCLEOTIDE SEQUENCE [LARGE SCALE GENOMIC DNA]</scope>
    <source>
        <strain evidence="2 3">HMF5405</strain>
    </source>
</reference>
<dbReference type="Proteomes" id="UP000664628">
    <property type="component" value="Unassembled WGS sequence"/>
</dbReference>
<protein>
    <submittedName>
        <fullName evidence="2">DUF2188 domain-containing protein</fullName>
    </submittedName>
</protein>
<evidence type="ECO:0000313" key="3">
    <source>
        <dbReference type="Proteomes" id="UP000664628"/>
    </source>
</evidence>
<evidence type="ECO:0000313" key="2">
    <source>
        <dbReference type="EMBL" id="MBO0947507.1"/>
    </source>
</evidence>
<accession>A0ABS3JF27</accession>
<dbReference type="RefSeq" id="WP_207327415.1">
    <property type="nucleotide sequence ID" value="NZ_JAFMYW010000001.1"/>
</dbReference>
<keyword evidence="3" id="KW-1185">Reference proteome</keyword>
<comment type="caution">
    <text evidence="2">The sequence shown here is derived from an EMBL/GenBank/DDBJ whole genome shotgun (WGS) entry which is preliminary data.</text>
</comment>
<dbReference type="InterPro" id="IPR018691">
    <property type="entry name" value="DUF2188"/>
</dbReference>
<dbReference type="Pfam" id="PF09954">
    <property type="entry name" value="DUF2188"/>
    <property type="match status" value="1"/>
</dbReference>
<dbReference type="EMBL" id="JAFMYW010000001">
    <property type="protein sequence ID" value="MBO0947507.1"/>
    <property type="molecule type" value="Genomic_DNA"/>
</dbReference>
<feature type="region of interest" description="Disordered" evidence="1">
    <location>
        <begin position="45"/>
        <end position="77"/>
    </location>
</feature>
<organism evidence="2 3">
    <name type="scientific">Fibrella forsythiae</name>
    <dbReference type="NCBI Taxonomy" id="2817061"/>
    <lineage>
        <taxon>Bacteria</taxon>
        <taxon>Pseudomonadati</taxon>
        <taxon>Bacteroidota</taxon>
        <taxon>Cytophagia</taxon>
        <taxon>Cytophagales</taxon>
        <taxon>Spirosomataceae</taxon>
        <taxon>Fibrella</taxon>
    </lineage>
</organism>
<sequence>MARVVYYVVTSGNKWKVIYNSKDYGPYDTQAKAIKVAVDAAHGAGENGHDAQVRVQGADSQWRTEWTYGNDPYPPKG</sequence>
<gene>
    <name evidence="2" type="ORF">J2I46_02875</name>
</gene>
<proteinExistence type="predicted"/>
<evidence type="ECO:0000256" key="1">
    <source>
        <dbReference type="SAM" id="MobiDB-lite"/>
    </source>
</evidence>
<name>A0ABS3JF27_9BACT</name>